<dbReference type="PANTHER" id="PTHR37534:SF46">
    <property type="entry name" value="ZN(II)2CYS6 TRANSCRIPTION FACTOR (EUROFUNG)"/>
    <property type="match status" value="1"/>
</dbReference>
<evidence type="ECO:0008006" key="9">
    <source>
        <dbReference type="Google" id="ProtNLM"/>
    </source>
</evidence>
<dbReference type="RefSeq" id="XP_016236009.1">
    <property type="nucleotide sequence ID" value="XM_016380182.1"/>
</dbReference>
<reference evidence="7 8" key="1">
    <citation type="submission" date="2015-01" db="EMBL/GenBank/DDBJ databases">
        <title>The Genome Sequence of Exophiala spinifera CBS89968.</title>
        <authorList>
            <consortium name="The Broad Institute Genomics Platform"/>
            <person name="Cuomo C."/>
            <person name="de Hoog S."/>
            <person name="Gorbushina A."/>
            <person name="Stielow B."/>
            <person name="Teixiera M."/>
            <person name="Abouelleil A."/>
            <person name="Chapman S.B."/>
            <person name="Priest M."/>
            <person name="Young S.K."/>
            <person name="Wortman J."/>
            <person name="Nusbaum C."/>
            <person name="Birren B."/>
        </authorList>
    </citation>
    <scope>NUCLEOTIDE SEQUENCE [LARGE SCALE GENOMIC DNA]</scope>
    <source>
        <strain evidence="7 8">CBS 89968</strain>
    </source>
</reference>
<dbReference type="Pfam" id="PF11951">
    <property type="entry name" value="Fungal_trans_2"/>
    <property type="match status" value="1"/>
</dbReference>
<dbReference type="EMBL" id="KN847495">
    <property type="protein sequence ID" value="KIW15793.1"/>
    <property type="molecule type" value="Genomic_DNA"/>
</dbReference>
<feature type="region of interest" description="Disordered" evidence="6">
    <location>
        <begin position="154"/>
        <end position="178"/>
    </location>
</feature>
<dbReference type="GO" id="GO:0003677">
    <property type="term" value="F:DNA binding"/>
    <property type="evidence" value="ECO:0007669"/>
    <property type="project" value="UniProtKB-KW"/>
</dbReference>
<accession>A0A0D2B9W4</accession>
<evidence type="ECO:0000313" key="8">
    <source>
        <dbReference type="Proteomes" id="UP000053328"/>
    </source>
</evidence>
<protein>
    <recommendedName>
        <fullName evidence="9">Zn(2)-C6 fungal-type domain-containing protein</fullName>
    </recommendedName>
</protein>
<dbReference type="InterPro" id="IPR036864">
    <property type="entry name" value="Zn2-C6_fun-type_DNA-bd_sf"/>
</dbReference>
<evidence type="ECO:0000256" key="2">
    <source>
        <dbReference type="ARBA" id="ARBA00023015"/>
    </source>
</evidence>
<proteinExistence type="predicted"/>
<keyword evidence="2" id="KW-0805">Transcription regulation</keyword>
<dbReference type="SUPFAM" id="SSF57701">
    <property type="entry name" value="Zn2/Cys6 DNA-binding domain"/>
    <property type="match status" value="1"/>
</dbReference>
<evidence type="ECO:0000256" key="4">
    <source>
        <dbReference type="ARBA" id="ARBA00023163"/>
    </source>
</evidence>
<evidence type="ECO:0000313" key="7">
    <source>
        <dbReference type="EMBL" id="KIW15793.1"/>
    </source>
</evidence>
<dbReference type="GO" id="GO:0000981">
    <property type="term" value="F:DNA-binding transcription factor activity, RNA polymerase II-specific"/>
    <property type="evidence" value="ECO:0007669"/>
    <property type="project" value="InterPro"/>
</dbReference>
<dbReference type="CDD" id="cd00067">
    <property type="entry name" value="GAL4"/>
    <property type="match status" value="1"/>
</dbReference>
<comment type="subcellular location">
    <subcellularLocation>
        <location evidence="1">Nucleus</location>
    </subcellularLocation>
</comment>
<organism evidence="7 8">
    <name type="scientific">Exophiala spinifera</name>
    <dbReference type="NCBI Taxonomy" id="91928"/>
    <lineage>
        <taxon>Eukaryota</taxon>
        <taxon>Fungi</taxon>
        <taxon>Dikarya</taxon>
        <taxon>Ascomycota</taxon>
        <taxon>Pezizomycotina</taxon>
        <taxon>Eurotiomycetes</taxon>
        <taxon>Chaetothyriomycetidae</taxon>
        <taxon>Chaetothyriales</taxon>
        <taxon>Herpotrichiellaceae</taxon>
        <taxon>Exophiala</taxon>
    </lineage>
</organism>
<dbReference type="STRING" id="91928.A0A0D2B9W4"/>
<feature type="compositionally biased region" description="Polar residues" evidence="6">
    <location>
        <begin position="159"/>
        <end position="176"/>
    </location>
</feature>
<evidence type="ECO:0000256" key="5">
    <source>
        <dbReference type="ARBA" id="ARBA00023242"/>
    </source>
</evidence>
<gene>
    <name evidence="7" type="ORF">PV08_05843</name>
</gene>
<dbReference type="Proteomes" id="UP000053328">
    <property type="component" value="Unassembled WGS sequence"/>
</dbReference>
<dbReference type="PANTHER" id="PTHR37534">
    <property type="entry name" value="TRANSCRIPTIONAL ACTIVATOR PROTEIN UGA3"/>
    <property type="match status" value="1"/>
</dbReference>
<dbReference type="InterPro" id="IPR001138">
    <property type="entry name" value="Zn2Cys6_DnaBD"/>
</dbReference>
<dbReference type="OrthoDB" id="648861at2759"/>
<keyword evidence="4" id="KW-0804">Transcription</keyword>
<evidence type="ECO:0000256" key="6">
    <source>
        <dbReference type="SAM" id="MobiDB-lite"/>
    </source>
</evidence>
<dbReference type="GeneID" id="27332926"/>
<dbReference type="AlphaFoldDB" id="A0A0D2B9W4"/>
<keyword evidence="8" id="KW-1185">Reference proteome</keyword>
<evidence type="ECO:0000256" key="3">
    <source>
        <dbReference type="ARBA" id="ARBA00023125"/>
    </source>
</evidence>
<dbReference type="InterPro" id="IPR021858">
    <property type="entry name" value="Fun_TF"/>
</dbReference>
<dbReference type="GO" id="GO:0005634">
    <property type="term" value="C:nucleus"/>
    <property type="evidence" value="ECO:0007669"/>
    <property type="project" value="UniProtKB-SubCell"/>
</dbReference>
<dbReference type="GO" id="GO:0008270">
    <property type="term" value="F:zinc ion binding"/>
    <property type="evidence" value="ECO:0007669"/>
    <property type="project" value="InterPro"/>
</dbReference>
<keyword evidence="5" id="KW-0539">Nucleus</keyword>
<evidence type="ECO:0000256" key="1">
    <source>
        <dbReference type="ARBA" id="ARBA00004123"/>
    </source>
</evidence>
<dbReference type="HOGENOM" id="CLU_030887_0_0_1"/>
<keyword evidence="3" id="KW-0238">DNA-binding</keyword>
<dbReference type="VEuPathDB" id="FungiDB:PV08_05843"/>
<name>A0A0D2B9W4_9EURO</name>
<sequence length="722" mass="80021">MEPSLQRQPGERARGCVVIGARLFHLDGILVSTLWATGKRLLQVSAVGPVLARTRLKSLLACFRLAQDSVAERQLHTRLITLYVKEHTTSAASMRQPQANMNGEHRIRVRTGCLTCRSRKVKCDVPDFVPHAQGTIAETLSRKPSQSVEIAQGLRESAPRQSIPSNGVAAQTSISPDSHRLRQRESIHDAATPETSLRWQGSSFQSHHVSVTDLTDHLRNALQSLDREPIPSADLELDSAVDCPSTYISRDIRLTTTMDLLTASEDPLQSLLSFFIDHVEHPLITPYDQWNWTQMKAEAARLGQSEPAIMLAIMAVSALYKAQIYGLSRSKALSFHHASKREYAVLSTDSSKGSDLPLLAAFLLCIFTTIQYDTHSVLKTTNAEHDTILTSFVQTQVPPQSPLSRRIIVWFSLLEAAAMRGGHAGLLSETLSDALPRSFTAMPNLPPLPDQPSPPAAMQMYEFLSGPVLTFYLTVQSISLSIAKLTHYHRSRATGQDQDQVAEAISHIKTRLRNLWETRSPVQRQTPLELSTNLAPAIAGPLITLVGICEAAYHAEFVEMHRLLGDPVTEPDEEVKVAMRRIRKLVDGGSSCGVSAGDHSVVTPFPDSNVYGNSTCAARTGDSDTDFVADDVRRDEYHARNSAGYIRAAYLRPLFLYAIECMDREQNAWAVARLREINDPICRSAFFAAFAEALGDMQLRKSRRVTSKYFSIWHFGVPPPFL</sequence>